<gene>
    <name evidence="1" type="ordered locus">BATR1942_14120</name>
</gene>
<dbReference type="RefSeq" id="WP_003327057.1">
    <property type="nucleotide sequence ID" value="NC_014639.1"/>
</dbReference>
<dbReference type="NCBIfam" id="TIGR03882">
    <property type="entry name" value="cyclo_dehyd_2"/>
    <property type="match status" value="1"/>
</dbReference>
<dbReference type="Proteomes" id="UP000006867">
    <property type="component" value="Chromosome"/>
</dbReference>
<keyword evidence="2" id="KW-1185">Reference proteome</keyword>
<dbReference type="Gene3D" id="3.40.50.720">
    <property type="entry name" value="NAD(P)-binding Rossmann-like Domain"/>
    <property type="match status" value="1"/>
</dbReference>
<name>A0ABN3ZCD8_BACA1</name>
<evidence type="ECO:0000313" key="1">
    <source>
        <dbReference type="EMBL" id="ADP33746.1"/>
    </source>
</evidence>
<reference evidence="1 2" key="1">
    <citation type="journal article" date="2011" name="Front. Microbiol.">
        <title>Genomic signatures of strain selection and enhancement in Bacillus atrophaeus var. globigii, a historical biowarfare simulant.</title>
        <authorList>
            <person name="Gibbons H.S."/>
            <person name="Broomall S.M."/>
            <person name="McNew L.A."/>
            <person name="Daligault H."/>
            <person name="Chapman C."/>
            <person name="Bruce D."/>
            <person name="Karavis M."/>
            <person name="Krepps M."/>
            <person name="McGregor P.A."/>
            <person name="Hong C."/>
            <person name="Park K.H."/>
            <person name="Akmal A."/>
            <person name="Feldman A."/>
            <person name="Lin J.S."/>
            <person name="Chang W.E."/>
            <person name="Higgs B.W."/>
            <person name="Demirev P."/>
            <person name="Lindquist J."/>
            <person name="Liem A."/>
            <person name="Fochler E."/>
            <person name="Read T.D."/>
            <person name="Tapia R."/>
            <person name="Johnson S."/>
            <person name="Bishop-Lilly K.A."/>
            <person name="Detter C."/>
            <person name="Han C."/>
            <person name="Sozhamannan S."/>
            <person name="Rosenzweig C.N."/>
            <person name="Skowronski E.W."/>
        </authorList>
    </citation>
    <scope>NUCLEOTIDE SEQUENCE [LARGE SCALE GENOMIC DNA]</scope>
    <source>
        <strain evidence="1 2">1942</strain>
    </source>
</reference>
<dbReference type="InterPro" id="IPR022291">
    <property type="entry name" value="Bacteriocin_synth_cyclodeHase"/>
</dbReference>
<dbReference type="EMBL" id="CP002207">
    <property type="protein sequence ID" value="ADP33746.1"/>
    <property type="molecule type" value="Genomic_DNA"/>
</dbReference>
<accession>A0ABN3ZCD8</accession>
<proteinExistence type="predicted"/>
<evidence type="ECO:0008006" key="3">
    <source>
        <dbReference type="Google" id="ProtNLM"/>
    </source>
</evidence>
<evidence type="ECO:0000313" key="2">
    <source>
        <dbReference type="Proteomes" id="UP000006867"/>
    </source>
</evidence>
<organism evidence="1 2">
    <name type="scientific">Bacillus atrophaeus (strain 1942)</name>
    <dbReference type="NCBI Taxonomy" id="720555"/>
    <lineage>
        <taxon>Bacteria</taxon>
        <taxon>Bacillati</taxon>
        <taxon>Bacillota</taxon>
        <taxon>Bacilli</taxon>
        <taxon>Bacillales</taxon>
        <taxon>Bacillaceae</taxon>
        <taxon>Bacillus</taxon>
    </lineage>
</organism>
<protein>
    <recommendedName>
        <fullName evidence="3">Bacteriocin biosynthesis protein</fullName>
    </recommendedName>
</protein>
<sequence>MKPIHIMSSGAFGEEVAEQFSKRYQNTAVTALPEPMYLLPSDRFPSARLHIFASWKSSSYISKQLDQLFFKWREPWLPITMDHPYVRIGPLVIPGEGPCFHCFESRSLQHSPVPQYVRKMDDYYHRHPDAGPKGYLRSFAGWSAVFASTIIKSIDKDAPSLAGSIWQMNMLTRESFRSKTVGIHGCPRCGLKRPEENRSVAQLSESLQSLLGERRGEALTK</sequence>